<name>A0ABU6BIJ1_9BACL</name>
<dbReference type="Proteomes" id="UP000029267">
    <property type="component" value="Unassembled WGS sequence"/>
</dbReference>
<evidence type="ECO:0000313" key="1">
    <source>
        <dbReference type="EMBL" id="MEB3751835.1"/>
    </source>
</evidence>
<organism evidence="1 2">
    <name type="scientific">Geobacillus icigianus</name>
    <dbReference type="NCBI Taxonomy" id="1430331"/>
    <lineage>
        <taxon>Bacteria</taxon>
        <taxon>Bacillati</taxon>
        <taxon>Bacillota</taxon>
        <taxon>Bacilli</taxon>
        <taxon>Bacillales</taxon>
        <taxon>Anoxybacillaceae</taxon>
        <taxon>Geobacillus</taxon>
    </lineage>
</organism>
<keyword evidence="2" id="KW-1185">Reference proteome</keyword>
<reference evidence="1 2" key="1">
    <citation type="journal article" date="2014" name="Genome Announc.">
        <title>Draft Genome Sequence of Geobacillus icigianus Strain G1w1T Isolated from Hot Springs in the Valley of Geysers, Kamchatka (Russian Federation).</title>
        <authorList>
            <person name="Bryanskaya A.V."/>
            <person name="Rozanov A.S."/>
            <person name="Logacheva M.D."/>
            <person name="Kotenko A.V."/>
            <person name="Peltek S.E."/>
        </authorList>
    </citation>
    <scope>NUCLEOTIDE SEQUENCE [LARGE SCALE GENOMIC DNA]</scope>
    <source>
        <strain evidence="1 2">G1w1</strain>
    </source>
</reference>
<dbReference type="CDD" id="cd09732">
    <property type="entry name" value="Csx1_III-U"/>
    <property type="match status" value="1"/>
</dbReference>
<comment type="caution">
    <text evidence="1">The sequence shown here is derived from an EMBL/GenBank/DDBJ whole genome shotgun (WGS) entry which is preliminary data.</text>
</comment>
<accession>A0ABU6BIJ1</accession>
<protein>
    <recommendedName>
        <fullName evidence="3">TIGR02221 family CRISPR-associated protein</fullName>
    </recommendedName>
</protein>
<evidence type="ECO:0000313" key="2">
    <source>
        <dbReference type="Proteomes" id="UP000029267"/>
    </source>
</evidence>
<dbReference type="EMBL" id="JPYA02000003">
    <property type="protein sequence ID" value="MEB3751835.1"/>
    <property type="molecule type" value="Genomic_DNA"/>
</dbReference>
<dbReference type="RefSeq" id="WP_033019035.1">
    <property type="nucleotide sequence ID" value="NZ_JPYA02000003.1"/>
</dbReference>
<evidence type="ECO:0008006" key="3">
    <source>
        <dbReference type="Google" id="ProtNLM"/>
    </source>
</evidence>
<dbReference type="NCBIfam" id="TIGR02221">
    <property type="entry name" value="cas_TM1812"/>
    <property type="match status" value="1"/>
</dbReference>
<gene>
    <name evidence="1" type="ORF">EP10_002690</name>
</gene>
<dbReference type="SUPFAM" id="SSF160980">
    <property type="entry name" value="SSO1389-like"/>
    <property type="match status" value="1"/>
</dbReference>
<sequence length="441" mass="50958">MIKFLSFLGTGRYLSGVYHLEGIKSETTPFVQKAVLDILRQQGIMVDRAYIFVTEKAESTNWAGLASELEQLRKQMDGFRYDAVRIPTAVYPQEVWEMFEIVTNVLEEEDEVIFDITHSFRYQPMLALLTLHYARITKRVKVLGIYYGLFEQENGEHPIIDLTAFSDMQDWVTNVYSYIQTGNANALSQWVLERGKMIRNQEKRSTEDLSKLNSATQKLKELTSALQASRAPLVSKIAMEASQSLKELQEVSGSLRPMFRPLKVLYQKMEEDISDLAVQDDILSGLAAIEWCINHGLTQQAYTLASELYTTAICLKYKWNPYGKKEEGEEISKRELVDRALTAAMKIIEKKHSMDQYREQYRDEKYLSLIEMVLSHRPLLDILHKIRDYRNDLNHGGWRPAPLSSETLEKKIVELFGQYRSLLLEFWQSHVESGENNLAAK</sequence>
<proteinExistence type="predicted"/>
<dbReference type="InterPro" id="IPR011742">
    <property type="entry name" value="CRISPR-assoc_prot_TM1812"/>
</dbReference>
<dbReference type="InterPro" id="IPR013383">
    <property type="entry name" value="CRISPR-assoc_prot_DxTHG_CS"/>
</dbReference>
<dbReference type="NCBIfam" id="TIGR02549">
    <property type="entry name" value="CRISPR_DxTHG"/>
    <property type="match status" value="1"/>
</dbReference>